<gene>
    <name evidence="2" type="ORF">LCGC14_2922950</name>
</gene>
<evidence type="ECO:0000256" key="1">
    <source>
        <dbReference type="SAM" id="MobiDB-lite"/>
    </source>
</evidence>
<reference evidence="2" key="1">
    <citation type="journal article" date="2015" name="Nature">
        <title>Complex archaea that bridge the gap between prokaryotes and eukaryotes.</title>
        <authorList>
            <person name="Spang A."/>
            <person name="Saw J.H."/>
            <person name="Jorgensen S.L."/>
            <person name="Zaremba-Niedzwiedzka K."/>
            <person name="Martijn J."/>
            <person name="Lind A.E."/>
            <person name="van Eijk R."/>
            <person name="Schleper C."/>
            <person name="Guy L."/>
            <person name="Ettema T.J."/>
        </authorList>
    </citation>
    <scope>NUCLEOTIDE SEQUENCE</scope>
</reference>
<proteinExistence type="predicted"/>
<organism evidence="2">
    <name type="scientific">marine sediment metagenome</name>
    <dbReference type="NCBI Taxonomy" id="412755"/>
    <lineage>
        <taxon>unclassified sequences</taxon>
        <taxon>metagenomes</taxon>
        <taxon>ecological metagenomes</taxon>
    </lineage>
</organism>
<name>A0A0F9AEA3_9ZZZZ</name>
<dbReference type="AlphaFoldDB" id="A0A0F9AEA3"/>
<dbReference type="EMBL" id="LAZR01058143">
    <property type="protein sequence ID" value="KKK70541.1"/>
    <property type="molecule type" value="Genomic_DNA"/>
</dbReference>
<accession>A0A0F9AEA3</accession>
<feature type="region of interest" description="Disordered" evidence="1">
    <location>
        <begin position="1"/>
        <end position="20"/>
    </location>
</feature>
<comment type="caution">
    <text evidence="2">The sequence shown here is derived from an EMBL/GenBank/DDBJ whole genome shotgun (WGS) entry which is preliminary data.</text>
</comment>
<sequence length="93" mass="9886">MTEDDKKKAVVGAADSGTDLTPEDAAKAYASMTLTTLLVDATAELRVRANSNKPLVVVYKVPCPCGKAECLTPLAISITPFTEVCYDALRSIH</sequence>
<protein>
    <submittedName>
        <fullName evidence="2">Uncharacterized protein</fullName>
    </submittedName>
</protein>
<evidence type="ECO:0000313" key="2">
    <source>
        <dbReference type="EMBL" id="KKK70541.1"/>
    </source>
</evidence>